<gene>
    <name evidence="2" type="ordered locus">Dtpsy_0886</name>
</gene>
<dbReference type="EMBL" id="CP001392">
    <property type="protein sequence ID" value="ACM32364.1"/>
    <property type="molecule type" value="Genomic_DNA"/>
</dbReference>
<dbReference type="RefSeq" id="WP_015912621.1">
    <property type="nucleotide sequence ID" value="NC_011992.1"/>
</dbReference>
<dbReference type="PIRSF" id="PIRSF019883">
    <property type="entry name" value="UCP019883"/>
    <property type="match status" value="1"/>
</dbReference>
<evidence type="ECO:0000313" key="2">
    <source>
        <dbReference type="EMBL" id="ACM32364.1"/>
    </source>
</evidence>
<feature type="transmembrane region" description="Helical" evidence="1">
    <location>
        <begin position="6"/>
        <end position="28"/>
    </location>
</feature>
<dbReference type="Proteomes" id="UP000000450">
    <property type="component" value="Chromosome"/>
</dbReference>
<organism evidence="2 3">
    <name type="scientific">Acidovorax ebreus (strain TPSY)</name>
    <name type="common">Diaphorobacter sp. (strain TPSY)</name>
    <dbReference type="NCBI Taxonomy" id="535289"/>
    <lineage>
        <taxon>Bacteria</taxon>
        <taxon>Pseudomonadati</taxon>
        <taxon>Pseudomonadota</taxon>
        <taxon>Betaproteobacteria</taxon>
        <taxon>Burkholderiales</taxon>
        <taxon>Comamonadaceae</taxon>
        <taxon>Diaphorobacter</taxon>
    </lineage>
</organism>
<sequence>MTQTGAIWLVILAALVAANLPFINDRWLVVGARAREGKPFFVRALELVLLYFLVGGLALALEKRAGQIAPQGWEFYAVTGALFVTLAFPGFVYRYLMRRRDRSAAED</sequence>
<feature type="transmembrane region" description="Helical" evidence="1">
    <location>
        <begin position="73"/>
        <end position="93"/>
    </location>
</feature>
<dbReference type="KEGG" id="dia:Dtpsy_0886"/>
<keyword evidence="1" id="KW-1133">Transmembrane helix</keyword>
<keyword evidence="1 2" id="KW-0812">Transmembrane</keyword>
<evidence type="ECO:0000313" key="3">
    <source>
        <dbReference type="Proteomes" id="UP000000450"/>
    </source>
</evidence>
<feature type="transmembrane region" description="Helical" evidence="1">
    <location>
        <begin position="40"/>
        <end position="61"/>
    </location>
</feature>
<accession>A0A9J9U9M5</accession>
<reference evidence="2 3" key="1">
    <citation type="journal article" date="2010" name="J. Bacteriol.">
        <title>Completed genome sequence of the anaerobic iron-oxidizing bacterium Acidovorax ebreus strain TPSY.</title>
        <authorList>
            <person name="Byrne-Bailey K.G."/>
            <person name="Weber K.A."/>
            <person name="Chair A.H."/>
            <person name="Bose S."/>
            <person name="Knox T."/>
            <person name="Spanbauer T.L."/>
            <person name="Chertkov O."/>
            <person name="Coates J.D."/>
        </authorList>
    </citation>
    <scope>NUCLEOTIDE SEQUENCE [LARGE SCALE GENOMIC DNA]</scope>
    <source>
        <strain evidence="2 3">TPSY</strain>
    </source>
</reference>
<proteinExistence type="predicted"/>
<evidence type="ECO:0000256" key="1">
    <source>
        <dbReference type="SAM" id="Phobius"/>
    </source>
</evidence>
<dbReference type="InterPro" id="IPR016768">
    <property type="entry name" value="UCP019883"/>
</dbReference>
<name>A0A9J9U9M5_ACIET</name>
<keyword evidence="3" id="KW-1185">Reference proteome</keyword>
<dbReference type="Pfam" id="PF10993">
    <property type="entry name" value="DUF2818"/>
    <property type="match status" value="1"/>
</dbReference>
<protein>
    <submittedName>
        <fullName evidence="2">Transmembrane protein</fullName>
    </submittedName>
</protein>
<keyword evidence="1" id="KW-0472">Membrane</keyword>
<dbReference type="GeneID" id="84682563"/>
<dbReference type="AlphaFoldDB" id="A0A9J9U9M5"/>